<keyword evidence="9 14" id="KW-0805">Transcription regulation</keyword>
<feature type="binding site" evidence="13">
    <location>
        <position position="125"/>
    </location>
    <ligand>
        <name>Fe cation</name>
        <dbReference type="ChEBI" id="CHEBI:24875"/>
    </ligand>
</feature>
<dbReference type="CDD" id="cd07153">
    <property type="entry name" value="Fur_like"/>
    <property type="match status" value="1"/>
</dbReference>
<keyword evidence="6 14" id="KW-0678">Repressor</keyword>
<comment type="cofactor">
    <cofactor evidence="13">
        <name>Mn(2+)</name>
        <dbReference type="ChEBI" id="CHEBI:29035"/>
    </cofactor>
    <cofactor evidence="13">
        <name>Fe(2+)</name>
        <dbReference type="ChEBI" id="CHEBI:29033"/>
    </cofactor>
    <text evidence="13">Binds 1 Mn(2+) or Fe(2+) ion per subunit.</text>
</comment>
<evidence type="ECO:0000256" key="9">
    <source>
        <dbReference type="ARBA" id="ARBA00023015"/>
    </source>
</evidence>
<evidence type="ECO:0000256" key="3">
    <source>
        <dbReference type="ARBA" id="ARBA00011738"/>
    </source>
</evidence>
<evidence type="ECO:0000256" key="14">
    <source>
        <dbReference type="RuleBase" id="RU364037"/>
    </source>
</evidence>
<keyword evidence="16" id="KW-1185">Reference proteome</keyword>
<comment type="subcellular location">
    <subcellularLocation>
        <location evidence="1 14">Cytoplasm</location>
    </subcellularLocation>
</comment>
<dbReference type="InterPro" id="IPR036388">
    <property type="entry name" value="WH-like_DNA-bd_sf"/>
</dbReference>
<feature type="binding site" evidence="13">
    <location>
        <position position="89"/>
    </location>
    <ligand>
        <name>Fe cation</name>
        <dbReference type="ChEBI" id="CHEBI:24875"/>
    </ligand>
</feature>
<dbReference type="InterPro" id="IPR002481">
    <property type="entry name" value="FUR"/>
</dbReference>
<evidence type="ECO:0000256" key="7">
    <source>
        <dbReference type="ARBA" id="ARBA00022723"/>
    </source>
</evidence>
<feature type="binding site" evidence="12">
    <location>
        <position position="96"/>
    </location>
    <ligand>
        <name>Zn(2+)</name>
        <dbReference type="ChEBI" id="CHEBI:29105"/>
    </ligand>
</feature>
<sequence>MSGAHSELKNAGLKVTGPRVRVLEHLETTRDRHLSAEDIWSALKEHGDEASLATVYRVLTQFEAAGLVQRHTFEGNTSVFELADEEHHDHMVCTKCGSVTEYVDEIIERRQHEIADAHGFEVSDHVHVIYGLCRQCH</sequence>
<dbReference type="FunFam" id="1.10.10.10:FF:000007">
    <property type="entry name" value="Ferric uptake regulation protein"/>
    <property type="match status" value="1"/>
</dbReference>
<dbReference type="GO" id="GO:0000976">
    <property type="term" value="F:transcription cis-regulatory region binding"/>
    <property type="evidence" value="ECO:0007669"/>
    <property type="project" value="TreeGrafter"/>
</dbReference>
<keyword evidence="8 12" id="KW-0862">Zinc</keyword>
<evidence type="ECO:0000256" key="4">
    <source>
        <dbReference type="ARBA" id="ARBA00020910"/>
    </source>
</evidence>
<evidence type="ECO:0000256" key="10">
    <source>
        <dbReference type="ARBA" id="ARBA00023125"/>
    </source>
</evidence>
<dbReference type="RefSeq" id="WP_153714073.1">
    <property type="nucleotide sequence ID" value="NZ_CP045871.1"/>
</dbReference>
<dbReference type="PANTHER" id="PTHR33202">
    <property type="entry name" value="ZINC UPTAKE REGULATION PROTEIN"/>
    <property type="match status" value="1"/>
</dbReference>
<dbReference type="KEGG" id="llp:GH975_08290"/>
<keyword evidence="7 12" id="KW-0479">Metal-binding</keyword>
<dbReference type="Gene3D" id="1.10.10.10">
    <property type="entry name" value="Winged helix-like DNA-binding domain superfamily/Winged helix DNA-binding domain"/>
    <property type="match status" value="1"/>
</dbReference>
<dbReference type="Gene3D" id="3.30.1490.190">
    <property type="match status" value="1"/>
</dbReference>
<dbReference type="GO" id="GO:0008270">
    <property type="term" value="F:zinc ion binding"/>
    <property type="evidence" value="ECO:0007669"/>
    <property type="project" value="TreeGrafter"/>
</dbReference>
<proteinExistence type="inferred from homology"/>
<dbReference type="GO" id="GO:0005829">
    <property type="term" value="C:cytosol"/>
    <property type="evidence" value="ECO:0007669"/>
    <property type="project" value="TreeGrafter"/>
</dbReference>
<gene>
    <name evidence="14 15" type="primary">fur</name>
    <name evidence="15" type="ORF">GH975_08290</name>
</gene>
<keyword evidence="11 14" id="KW-0804">Transcription</keyword>
<keyword evidence="10 14" id="KW-0238">DNA-binding</keyword>
<feature type="binding site" evidence="12">
    <location>
        <position position="136"/>
    </location>
    <ligand>
        <name>Zn(2+)</name>
        <dbReference type="ChEBI" id="CHEBI:29105"/>
    </ligand>
</feature>
<feature type="binding site" evidence="13">
    <location>
        <position position="87"/>
    </location>
    <ligand>
        <name>Fe cation</name>
        <dbReference type="ChEBI" id="CHEBI:24875"/>
    </ligand>
</feature>
<dbReference type="Proteomes" id="UP000388235">
    <property type="component" value="Chromosome"/>
</dbReference>
<keyword evidence="5 14" id="KW-0963">Cytoplasm</keyword>
<protein>
    <recommendedName>
        <fullName evidence="4 14">Ferric uptake regulation protein</fullName>
    </recommendedName>
</protein>
<evidence type="ECO:0000256" key="12">
    <source>
        <dbReference type="PIRSR" id="PIRSR602481-1"/>
    </source>
</evidence>
<reference evidence="15 16" key="1">
    <citation type="submission" date="2019-11" db="EMBL/GenBank/DDBJ databases">
        <authorList>
            <person name="Khan S.A."/>
            <person name="Jeon C.O."/>
            <person name="Chun B.H."/>
        </authorList>
    </citation>
    <scope>NUCLEOTIDE SEQUENCE [LARGE SCALE GENOMIC DNA]</scope>
    <source>
        <strain evidence="15 16">IMCC 1097</strain>
    </source>
</reference>
<dbReference type="PANTHER" id="PTHR33202:SF2">
    <property type="entry name" value="FERRIC UPTAKE REGULATION PROTEIN"/>
    <property type="match status" value="1"/>
</dbReference>
<evidence type="ECO:0000256" key="2">
    <source>
        <dbReference type="ARBA" id="ARBA00007957"/>
    </source>
</evidence>
<evidence type="ECO:0000256" key="11">
    <source>
        <dbReference type="ARBA" id="ARBA00023163"/>
    </source>
</evidence>
<dbReference type="OrthoDB" id="8659436at2"/>
<feature type="binding site" evidence="13">
    <location>
        <position position="108"/>
    </location>
    <ligand>
        <name>Fe cation</name>
        <dbReference type="ChEBI" id="CHEBI:24875"/>
    </ligand>
</feature>
<dbReference type="GO" id="GO:0003700">
    <property type="term" value="F:DNA-binding transcription factor activity"/>
    <property type="evidence" value="ECO:0007669"/>
    <property type="project" value="UniProtKB-UniRule"/>
</dbReference>
<organism evidence="15 16">
    <name type="scientific">Litorivicinus lipolyticus</name>
    <dbReference type="NCBI Taxonomy" id="418701"/>
    <lineage>
        <taxon>Bacteria</taxon>
        <taxon>Pseudomonadati</taxon>
        <taxon>Pseudomonadota</taxon>
        <taxon>Gammaproteobacteria</taxon>
        <taxon>Oceanospirillales</taxon>
        <taxon>Litorivicinaceae</taxon>
        <taxon>Litorivicinus</taxon>
    </lineage>
</organism>
<keyword evidence="13 14" id="KW-0408">Iron</keyword>
<dbReference type="EMBL" id="CP045871">
    <property type="protein sequence ID" value="QGG80569.1"/>
    <property type="molecule type" value="Genomic_DNA"/>
</dbReference>
<comment type="cofactor">
    <cofactor evidence="12">
        <name>Zn(2+)</name>
        <dbReference type="ChEBI" id="CHEBI:29105"/>
    </cofactor>
    <text evidence="12">Binds 1 zinc ion per subunit.</text>
</comment>
<evidence type="ECO:0000256" key="5">
    <source>
        <dbReference type="ARBA" id="ARBA00022490"/>
    </source>
</evidence>
<evidence type="ECO:0000256" key="13">
    <source>
        <dbReference type="PIRSR" id="PIRSR602481-2"/>
    </source>
</evidence>
<evidence type="ECO:0000256" key="1">
    <source>
        <dbReference type="ARBA" id="ARBA00004496"/>
    </source>
</evidence>
<dbReference type="Pfam" id="PF01475">
    <property type="entry name" value="FUR"/>
    <property type="match status" value="1"/>
</dbReference>
<evidence type="ECO:0000313" key="15">
    <source>
        <dbReference type="EMBL" id="QGG80569.1"/>
    </source>
</evidence>
<evidence type="ECO:0000313" key="16">
    <source>
        <dbReference type="Proteomes" id="UP000388235"/>
    </source>
</evidence>
<dbReference type="InterPro" id="IPR043135">
    <property type="entry name" value="Fur_C"/>
</dbReference>
<dbReference type="GO" id="GO:1900705">
    <property type="term" value="P:negative regulation of siderophore biosynthetic process"/>
    <property type="evidence" value="ECO:0007669"/>
    <property type="project" value="TreeGrafter"/>
</dbReference>
<feature type="binding site" evidence="12">
    <location>
        <position position="133"/>
    </location>
    <ligand>
        <name>Zn(2+)</name>
        <dbReference type="ChEBI" id="CHEBI:29105"/>
    </ligand>
</feature>
<comment type="similarity">
    <text evidence="2 14">Belongs to the Fur family.</text>
</comment>
<dbReference type="SUPFAM" id="SSF46785">
    <property type="entry name" value="Winged helix' DNA-binding domain"/>
    <property type="match status" value="1"/>
</dbReference>
<comment type="subunit">
    <text evidence="3 14">Homodimer.</text>
</comment>
<accession>A0A5Q2Q7Q5</accession>
<dbReference type="InterPro" id="IPR036390">
    <property type="entry name" value="WH_DNA-bd_sf"/>
</dbReference>
<dbReference type="GO" id="GO:0045892">
    <property type="term" value="P:negative regulation of DNA-templated transcription"/>
    <property type="evidence" value="ECO:0007669"/>
    <property type="project" value="TreeGrafter"/>
</dbReference>
<feature type="binding site" evidence="12">
    <location>
        <position position="93"/>
    </location>
    <ligand>
        <name>Zn(2+)</name>
        <dbReference type="ChEBI" id="CHEBI:29105"/>
    </ligand>
</feature>
<evidence type="ECO:0000256" key="6">
    <source>
        <dbReference type="ARBA" id="ARBA00022491"/>
    </source>
</evidence>
<dbReference type="AlphaFoldDB" id="A0A5Q2Q7Q5"/>
<evidence type="ECO:0000256" key="8">
    <source>
        <dbReference type="ARBA" id="ARBA00022833"/>
    </source>
</evidence>
<dbReference type="NCBIfam" id="NF006999">
    <property type="entry name" value="PRK09462.1"/>
    <property type="match status" value="1"/>
</dbReference>
<name>A0A5Q2Q7Q5_9GAMM</name>